<feature type="region of interest" description="Disordered" evidence="4">
    <location>
        <begin position="357"/>
        <end position="442"/>
    </location>
</feature>
<keyword evidence="9" id="KW-1185">Reference proteome</keyword>
<evidence type="ECO:0000259" key="6">
    <source>
        <dbReference type="Pfam" id="PF23659"/>
    </source>
</evidence>
<dbReference type="Proteomes" id="UP001164746">
    <property type="component" value="Chromosome 6"/>
</dbReference>
<evidence type="ECO:0000259" key="7">
    <source>
        <dbReference type="Pfam" id="PF25041"/>
    </source>
</evidence>
<feature type="domain" description="E3 UFM1-protein ligase 1-like" evidence="6">
    <location>
        <begin position="507"/>
        <end position="628"/>
    </location>
</feature>
<dbReference type="InterPro" id="IPR056579">
    <property type="entry name" value="Ufl1_N"/>
</dbReference>
<keyword evidence="2" id="KW-0808">Transferase</keyword>
<dbReference type="PANTHER" id="PTHR31057">
    <property type="entry name" value="E3 UFM1-PROTEIN LIGASE 1"/>
    <property type="match status" value="1"/>
</dbReference>
<accession>A0ABY7ECV4</accession>
<evidence type="ECO:0000259" key="5">
    <source>
        <dbReference type="Pfam" id="PF09743"/>
    </source>
</evidence>
<dbReference type="InterPro" id="IPR056761">
    <property type="entry name" value="Ufl1-like_C"/>
</dbReference>
<evidence type="ECO:0000256" key="3">
    <source>
        <dbReference type="ARBA" id="ARBA00022786"/>
    </source>
</evidence>
<feature type="domain" description="E3 UFM1-protein ligase 1-like N-terminal" evidence="5">
    <location>
        <begin position="70"/>
        <end position="254"/>
    </location>
</feature>
<protein>
    <submittedName>
        <fullName evidence="8">UFL1-like protein</fullName>
    </submittedName>
</protein>
<dbReference type="Pfam" id="PF25870">
    <property type="entry name" value="WHD_UFL1_5th"/>
    <property type="match status" value="1"/>
</dbReference>
<feature type="domain" description="E3 UFM1-protein ligase-like C-terminal" evidence="7">
    <location>
        <begin position="633"/>
        <end position="728"/>
    </location>
</feature>
<evidence type="ECO:0000256" key="2">
    <source>
        <dbReference type="ARBA" id="ARBA00022679"/>
    </source>
</evidence>
<dbReference type="Pfam" id="PF23659">
    <property type="entry name" value="UFL1"/>
    <property type="match status" value="1"/>
</dbReference>
<comment type="similarity">
    <text evidence="1">Belongs to the UFL1 family.</text>
</comment>
<organism evidence="8 9">
    <name type="scientific">Mya arenaria</name>
    <name type="common">Soft-shell clam</name>
    <dbReference type="NCBI Taxonomy" id="6604"/>
    <lineage>
        <taxon>Eukaryota</taxon>
        <taxon>Metazoa</taxon>
        <taxon>Spiralia</taxon>
        <taxon>Lophotrochozoa</taxon>
        <taxon>Mollusca</taxon>
        <taxon>Bivalvia</taxon>
        <taxon>Autobranchia</taxon>
        <taxon>Heteroconchia</taxon>
        <taxon>Euheterodonta</taxon>
        <taxon>Imparidentia</taxon>
        <taxon>Neoheterodontei</taxon>
        <taxon>Myida</taxon>
        <taxon>Myoidea</taxon>
        <taxon>Myidae</taxon>
        <taxon>Mya</taxon>
    </lineage>
</organism>
<evidence type="ECO:0000313" key="8">
    <source>
        <dbReference type="EMBL" id="WAR06782.1"/>
    </source>
</evidence>
<dbReference type="InterPro" id="IPR056580">
    <property type="entry name" value="Ufl1_dom"/>
</dbReference>
<dbReference type="Pfam" id="PF09743">
    <property type="entry name" value="E3_UFM1_ligase"/>
    <property type="match status" value="1"/>
</dbReference>
<gene>
    <name evidence="8" type="ORF">MAR_016740</name>
</gene>
<evidence type="ECO:0000256" key="1">
    <source>
        <dbReference type="ARBA" id="ARBA00010789"/>
    </source>
</evidence>
<name>A0ABY7ECV4_MYAAR</name>
<evidence type="ECO:0000313" key="9">
    <source>
        <dbReference type="Proteomes" id="UP001164746"/>
    </source>
</evidence>
<dbReference type="Pfam" id="PF25041">
    <property type="entry name" value="UFL1_C"/>
    <property type="match status" value="1"/>
</dbReference>
<evidence type="ECO:0000256" key="4">
    <source>
        <dbReference type="SAM" id="MobiDB-lite"/>
    </source>
</evidence>
<sequence>MASWDDILKLQADLKAAHESTTKQKLSERNVIEIVTGLIEKGLLEVIYTVDGKEYITPNELAKEIKDELIVHGDKHMTLVLGQLIDRSYLDRLAEEVNDKLQERGHVTIPELTKLYDLPADFLAKNLHSRLGTIVKGQVDSYDKDVIFTDAFIARMRSQIRGAFSAVTRPIQIGTLIQQYRFQERIFFSILEELVGTGRLAGTISGGRQDKATYIPDVYTRSQNDWVDSFYKQNGYLEYDAMRRLGISDPKEFIRKRFKSESPVHLTSCSVGRGILDQVEASVEEALTDGLWVDIMPLLPSIFSPKDANTLLTSCLKKHSGAIVCCDTIVASDKIISQCSKPFPKLMAIKAEKDAKSHPVFKVGQERAGEGSKDGGQTKEDRKDQRRKKAAGGSGSTKSLTGTQGREVKTKSLKKKSHRGRDEQDSDEEEVMSKPKSRSQEIEFMSMEEIEEVLRKDDSLEDCPPELISEIAQQLIRPLTKQYQDVAKSIFLQASGTESTSARKKTHGELQEKLTGLWTNARLFEKGLKHLPEDVQLNSVRHLLRTVCTDITNLVLNAIATDHMLSVADESTLTNESRVKLITKLSDNIQADMSKLNASLNGKSLDDFFNQLDVLCGPANLGIMLKKPDKKKERQLTFSHRQALCEQLTTEKDGAMSLHLACVILFHKFTSCIVHVPGKCVPQLLLFLKDHLEPEKFQEMTALQDLIIAQLQRQQSGDSDEDKSVPTMTENIEKVKVIAMETKKSIQNGAAAAAED</sequence>
<keyword evidence="3" id="KW-0833">Ubl conjugation pathway</keyword>
<proteinExistence type="inferred from homology"/>
<feature type="compositionally biased region" description="Basic and acidic residues" evidence="4">
    <location>
        <begin position="364"/>
        <end position="384"/>
    </location>
</feature>
<reference evidence="8" key="1">
    <citation type="submission" date="2022-11" db="EMBL/GenBank/DDBJ databases">
        <title>Centuries of genome instability and evolution in soft-shell clam transmissible cancer (bioRxiv).</title>
        <authorList>
            <person name="Hart S.F.M."/>
            <person name="Yonemitsu M.A."/>
            <person name="Giersch R.M."/>
            <person name="Beal B.F."/>
            <person name="Arriagada G."/>
            <person name="Davis B.W."/>
            <person name="Ostrander E.A."/>
            <person name="Goff S.P."/>
            <person name="Metzger M.J."/>
        </authorList>
    </citation>
    <scope>NUCLEOTIDE SEQUENCE</scope>
    <source>
        <strain evidence="8">MELC-2E11</strain>
        <tissue evidence="8">Siphon/mantle</tissue>
    </source>
</reference>
<dbReference type="InterPro" id="IPR018611">
    <property type="entry name" value="Ufl1"/>
</dbReference>
<dbReference type="EMBL" id="CP111017">
    <property type="protein sequence ID" value="WAR06782.1"/>
    <property type="molecule type" value="Genomic_DNA"/>
</dbReference>
<dbReference type="PANTHER" id="PTHR31057:SF0">
    <property type="entry name" value="E3 UFM1-PROTEIN LIGASE 1"/>
    <property type="match status" value="1"/>
</dbReference>